<organism evidence="6 7">
    <name type="scientific">Hevea brasiliensis</name>
    <name type="common">Para rubber tree</name>
    <name type="synonym">Siphonia brasiliensis</name>
    <dbReference type="NCBI Taxonomy" id="3981"/>
    <lineage>
        <taxon>Eukaryota</taxon>
        <taxon>Viridiplantae</taxon>
        <taxon>Streptophyta</taxon>
        <taxon>Embryophyta</taxon>
        <taxon>Tracheophyta</taxon>
        <taxon>Spermatophyta</taxon>
        <taxon>Magnoliopsida</taxon>
        <taxon>eudicotyledons</taxon>
        <taxon>Gunneridae</taxon>
        <taxon>Pentapetalae</taxon>
        <taxon>rosids</taxon>
        <taxon>fabids</taxon>
        <taxon>Malpighiales</taxon>
        <taxon>Euphorbiaceae</taxon>
        <taxon>Crotonoideae</taxon>
        <taxon>Micrandreae</taxon>
        <taxon>Hevea</taxon>
    </lineage>
</organism>
<evidence type="ECO:0000313" key="6">
    <source>
        <dbReference type="EMBL" id="KAF2324468.1"/>
    </source>
</evidence>
<dbReference type="Proteomes" id="UP000467840">
    <property type="component" value="Chromosome 5"/>
</dbReference>
<dbReference type="GO" id="GO:0008270">
    <property type="term" value="F:zinc ion binding"/>
    <property type="evidence" value="ECO:0007669"/>
    <property type="project" value="UniProtKB-KW"/>
</dbReference>
<evidence type="ECO:0000256" key="1">
    <source>
        <dbReference type="ARBA" id="ARBA00022723"/>
    </source>
</evidence>
<evidence type="ECO:0000259" key="5">
    <source>
        <dbReference type="PROSITE" id="PS50966"/>
    </source>
</evidence>
<dbReference type="EMBL" id="JAAGAX010000001">
    <property type="protein sequence ID" value="KAF2324468.1"/>
    <property type="molecule type" value="Genomic_DNA"/>
</dbReference>
<keyword evidence="2 4" id="KW-0863">Zinc-finger</keyword>
<dbReference type="PROSITE" id="PS50966">
    <property type="entry name" value="ZF_SWIM"/>
    <property type="match status" value="1"/>
</dbReference>
<reference evidence="6 7" key="1">
    <citation type="journal article" date="2020" name="Mol. Plant">
        <title>The Chromosome-Based Rubber Tree Genome Provides New Insights into Spurge Genome Evolution and Rubber Biosynthesis.</title>
        <authorList>
            <person name="Liu J."/>
            <person name="Shi C."/>
            <person name="Shi C.C."/>
            <person name="Li W."/>
            <person name="Zhang Q.J."/>
            <person name="Zhang Y."/>
            <person name="Li K."/>
            <person name="Lu H.F."/>
            <person name="Shi C."/>
            <person name="Zhu S.T."/>
            <person name="Xiao Z.Y."/>
            <person name="Nan H."/>
            <person name="Yue Y."/>
            <person name="Zhu X.G."/>
            <person name="Wu Y."/>
            <person name="Hong X.N."/>
            <person name="Fan G.Y."/>
            <person name="Tong Y."/>
            <person name="Zhang D."/>
            <person name="Mao C.L."/>
            <person name="Liu Y.L."/>
            <person name="Hao S.J."/>
            <person name="Liu W.Q."/>
            <person name="Lv M.Q."/>
            <person name="Zhang H.B."/>
            <person name="Liu Y."/>
            <person name="Hu-Tang G.R."/>
            <person name="Wang J.P."/>
            <person name="Wang J.H."/>
            <person name="Sun Y.H."/>
            <person name="Ni S.B."/>
            <person name="Chen W.B."/>
            <person name="Zhang X.C."/>
            <person name="Jiao Y.N."/>
            <person name="Eichler E.E."/>
            <person name="Li G.H."/>
            <person name="Liu X."/>
            <person name="Gao L.Z."/>
        </authorList>
    </citation>
    <scope>NUCLEOTIDE SEQUENCE [LARGE SCALE GENOMIC DNA]</scope>
    <source>
        <strain evidence="7">cv. GT1</strain>
        <tissue evidence="6">Leaf</tissue>
    </source>
</reference>
<keyword evidence="3" id="KW-0862">Zinc</keyword>
<evidence type="ECO:0000256" key="4">
    <source>
        <dbReference type="PROSITE-ProRule" id="PRU00325"/>
    </source>
</evidence>
<protein>
    <recommendedName>
        <fullName evidence="5">SWIM-type domain-containing protein</fullName>
    </recommendedName>
</protein>
<keyword evidence="1" id="KW-0479">Metal-binding</keyword>
<proteinExistence type="predicted"/>
<dbReference type="SMART" id="SM00575">
    <property type="entry name" value="ZnF_PMZ"/>
    <property type="match status" value="1"/>
</dbReference>
<feature type="domain" description="SWIM-type" evidence="5">
    <location>
        <begin position="245"/>
        <end position="283"/>
    </location>
</feature>
<sequence>MNTVVCNEGETYKLYNDYAIGVGFSIRRGTTRYHVGTRDISQKEYYCSSEGFSKEVKLCETRYRNRFETRTGCQAMVRFTIVDGMWKVTKFISDHNHELASPSEIHLLRSNRELTASKASVINSMINAGISGFKSSQRSESTNNVLNGIANKSISLTKFVLSFEDVVARWRSEEASEDYNCKKGLPSLTIRNSGILNHAAKVYTNKIFKLFQNELLNGIATNWSEIACHDNVYSFEVVGEWGNSRTRTVHFNASTMDISCTCKKFQSMGLLCSHALKIFIVKNVTKIPDNYILRRWTKDAKKRMIEYVQGESHANDEETATIFRNNLMKLSYDIIMRSQGNEATRQFCRDALRKLDIDINRELTRLQLSENDATTENQINEDERVILF</sequence>
<keyword evidence="7" id="KW-1185">Reference proteome</keyword>
<dbReference type="AlphaFoldDB" id="A0A6A6NH42"/>
<evidence type="ECO:0000313" key="7">
    <source>
        <dbReference type="Proteomes" id="UP000467840"/>
    </source>
</evidence>
<dbReference type="Pfam" id="PF04434">
    <property type="entry name" value="SWIM"/>
    <property type="match status" value="1"/>
</dbReference>
<dbReference type="PANTHER" id="PTHR47718:SF17">
    <property type="entry name" value="PROTEIN FAR1-RELATED SEQUENCE 5-LIKE"/>
    <property type="match status" value="1"/>
</dbReference>
<dbReference type="InterPro" id="IPR004330">
    <property type="entry name" value="FAR1_DNA_bnd_dom"/>
</dbReference>
<evidence type="ECO:0000256" key="3">
    <source>
        <dbReference type="ARBA" id="ARBA00022833"/>
    </source>
</evidence>
<dbReference type="InterPro" id="IPR007527">
    <property type="entry name" value="Znf_SWIM"/>
</dbReference>
<gene>
    <name evidence="6" type="ORF">GH714_014577</name>
</gene>
<accession>A0A6A6NH42</accession>
<evidence type="ECO:0000256" key="2">
    <source>
        <dbReference type="ARBA" id="ARBA00022771"/>
    </source>
</evidence>
<comment type="caution">
    <text evidence="6">The sequence shown here is derived from an EMBL/GenBank/DDBJ whole genome shotgun (WGS) entry which is preliminary data.</text>
</comment>
<dbReference type="InterPro" id="IPR006564">
    <property type="entry name" value="Znf_PMZ"/>
</dbReference>
<name>A0A6A6NH42_HEVBR</name>
<dbReference type="Pfam" id="PF03101">
    <property type="entry name" value="FAR1"/>
    <property type="match status" value="1"/>
</dbReference>
<dbReference type="PANTHER" id="PTHR47718">
    <property type="entry name" value="OS01G0519700 PROTEIN"/>
    <property type="match status" value="1"/>
</dbReference>